<reference evidence="2" key="1">
    <citation type="submission" date="2019-06" db="EMBL/GenBank/DDBJ databases">
        <title>Draft genome sequence of the griseofulvin-producing fungus Xylaria cubensis strain G536.</title>
        <authorList>
            <person name="Mead M.E."/>
            <person name="Raja H.A."/>
            <person name="Steenwyk J.L."/>
            <person name="Knowles S.L."/>
            <person name="Oberlies N.H."/>
            <person name="Rokas A."/>
        </authorList>
    </citation>
    <scope>NUCLEOTIDE SEQUENCE [LARGE SCALE GENOMIC DNA]</scope>
    <source>
        <strain evidence="2">G536</strain>
    </source>
</reference>
<evidence type="ECO:0000313" key="1">
    <source>
        <dbReference type="EMBL" id="TRX96943.1"/>
    </source>
</evidence>
<dbReference type="AlphaFoldDB" id="A0A553I9R6"/>
<gene>
    <name evidence="1" type="ORF">FHL15_002249</name>
</gene>
<protein>
    <submittedName>
        <fullName evidence="1">Uncharacterized protein</fullName>
    </submittedName>
</protein>
<proteinExistence type="predicted"/>
<sequence>MATAPIKALTQQGQAALFTTLPPLSNAPTPPQLPTGTVSLYRDPASDGNAWAGAKLDIRTSDYVPNVRHRLDSAMLDNCDYLAFNLPPGTIMTLMDDVIPTSAAENVADLKRTGYSVDLVGVGYTLSVDIRQYGMGDMIASFMWRTVDLTRGAIELYFDPGFTGIRQIIFLAEFEPGVIHDLANWAIEDDLSSVCWRTMVDRQTAALFAERDGSGAAFNNISGSVAMKEVPDLSQFGFDDCISSFRWDTVNPVKEVIEPFDIVATSSSNSGALSSIATGTNRSSLPQTVKISLHNSTSQTITVSTQDQFVTGVSTTVTLSETVKEGVGVTSSETTATWSITLNFQYTHTTTNTTSTTKTVDLNIEQEVQAPANTSYTAKLLVKIGQLPPTTYKTTATRWYSVPMAGAERDPANNYWYKRTEPIEVSMTGALAVSSWTEINTTRLPVNDTAVAAGQ</sequence>
<dbReference type="Proteomes" id="UP000319160">
    <property type="component" value="Unassembled WGS sequence"/>
</dbReference>
<comment type="caution">
    <text evidence="1">The sequence shown here is derived from an EMBL/GenBank/DDBJ whole genome shotgun (WGS) entry which is preliminary data.</text>
</comment>
<dbReference type="Gene3D" id="2.170.15.10">
    <property type="entry name" value="Proaerolysin, chain A, domain 3"/>
    <property type="match status" value="1"/>
</dbReference>
<organism evidence="1 2">
    <name type="scientific">Xylaria flabelliformis</name>
    <dbReference type="NCBI Taxonomy" id="2512241"/>
    <lineage>
        <taxon>Eukaryota</taxon>
        <taxon>Fungi</taxon>
        <taxon>Dikarya</taxon>
        <taxon>Ascomycota</taxon>
        <taxon>Pezizomycotina</taxon>
        <taxon>Sordariomycetes</taxon>
        <taxon>Xylariomycetidae</taxon>
        <taxon>Xylariales</taxon>
        <taxon>Xylariaceae</taxon>
        <taxon>Xylaria</taxon>
    </lineage>
</organism>
<keyword evidence="2" id="KW-1185">Reference proteome</keyword>
<dbReference type="SUPFAM" id="SSF56973">
    <property type="entry name" value="Aerolisin/ETX pore-forming domain"/>
    <property type="match status" value="1"/>
</dbReference>
<name>A0A553I9R6_9PEZI</name>
<evidence type="ECO:0000313" key="2">
    <source>
        <dbReference type="Proteomes" id="UP000319160"/>
    </source>
</evidence>
<dbReference type="OrthoDB" id="4692089at2759"/>
<dbReference type="EMBL" id="VFLP01000008">
    <property type="protein sequence ID" value="TRX96943.1"/>
    <property type="molecule type" value="Genomic_DNA"/>
</dbReference>
<accession>A0A553I9R6</accession>